<name>A0ABV7KEG6_9HYPH</name>
<proteinExistence type="predicted"/>
<dbReference type="EMBL" id="JBHRTK010000013">
    <property type="protein sequence ID" value="MFC3207494.1"/>
    <property type="molecule type" value="Genomic_DNA"/>
</dbReference>
<dbReference type="RefSeq" id="WP_378221772.1">
    <property type="nucleotide sequence ID" value="NZ_JBHRTK010000013.1"/>
</dbReference>
<gene>
    <name evidence="1" type="ORF">ACFOHJ_14820</name>
</gene>
<evidence type="ECO:0000313" key="2">
    <source>
        <dbReference type="Proteomes" id="UP001595583"/>
    </source>
</evidence>
<protein>
    <submittedName>
        <fullName evidence="1">DUF2380 domain-containing protein</fullName>
    </submittedName>
</protein>
<dbReference type="Pfam" id="PF11684">
    <property type="entry name" value="DUF3280"/>
    <property type="match status" value="1"/>
</dbReference>
<sequence length="160" mass="17653">MASAALVWLGQAGSFAQDVDPIRITIAHFDFVDTSGEVQDQTAKHEKLLRLFEEHLQKTFGEDGRLEIVPMPCSSGRCSLADPGLGQLKSQARTANARYILAGGIHKMSTLIGWAKFVVVDLENEGRVCDRLLTYRGDTPEAWRRSAEFGGKDVIKTCFP</sequence>
<accession>A0ABV7KEG6</accession>
<reference evidence="2" key="1">
    <citation type="journal article" date="2019" name="Int. J. Syst. Evol. Microbiol.">
        <title>The Global Catalogue of Microorganisms (GCM) 10K type strain sequencing project: providing services to taxonomists for standard genome sequencing and annotation.</title>
        <authorList>
            <consortium name="The Broad Institute Genomics Platform"/>
            <consortium name="The Broad Institute Genome Sequencing Center for Infectious Disease"/>
            <person name="Wu L."/>
            <person name="Ma J."/>
        </authorList>
    </citation>
    <scope>NUCLEOTIDE SEQUENCE [LARGE SCALE GENOMIC DNA]</scope>
    <source>
        <strain evidence="2">KCTC 52165</strain>
    </source>
</reference>
<evidence type="ECO:0000313" key="1">
    <source>
        <dbReference type="EMBL" id="MFC3207494.1"/>
    </source>
</evidence>
<organism evidence="1 2">
    <name type="scientific">Aquamicrobium soli</name>
    <dbReference type="NCBI Taxonomy" id="1811518"/>
    <lineage>
        <taxon>Bacteria</taxon>
        <taxon>Pseudomonadati</taxon>
        <taxon>Pseudomonadota</taxon>
        <taxon>Alphaproteobacteria</taxon>
        <taxon>Hyphomicrobiales</taxon>
        <taxon>Phyllobacteriaceae</taxon>
        <taxon>Aquamicrobium</taxon>
    </lineage>
</organism>
<dbReference type="Proteomes" id="UP001595583">
    <property type="component" value="Unassembled WGS sequence"/>
</dbReference>
<comment type="caution">
    <text evidence="1">The sequence shown here is derived from an EMBL/GenBank/DDBJ whole genome shotgun (WGS) entry which is preliminary data.</text>
</comment>
<dbReference type="InterPro" id="IPR021698">
    <property type="entry name" value="DUF3280"/>
</dbReference>
<keyword evidence="2" id="KW-1185">Reference proteome</keyword>